<dbReference type="Pfam" id="PF04945">
    <property type="entry name" value="YHS"/>
    <property type="match status" value="1"/>
</dbReference>
<proteinExistence type="predicted"/>
<protein>
    <submittedName>
        <fullName evidence="2">YHS domain protein</fullName>
    </submittedName>
</protein>
<dbReference type="InterPro" id="IPR007029">
    <property type="entry name" value="YHS_dom"/>
</dbReference>
<keyword evidence="3" id="KW-1185">Reference proteome</keyword>
<gene>
    <name evidence="2" type="ORF">L0U89_02860</name>
</gene>
<dbReference type="EMBL" id="JAKEVZ010000002">
    <property type="protein sequence ID" value="MCF1749997.1"/>
    <property type="molecule type" value="Genomic_DNA"/>
</dbReference>
<dbReference type="NCBIfam" id="NF041384">
    <property type="entry name" value="YHS_seleno_dom"/>
    <property type="match status" value="1"/>
</dbReference>
<dbReference type="Proteomes" id="UP001201449">
    <property type="component" value="Unassembled WGS sequence"/>
</dbReference>
<evidence type="ECO:0000313" key="2">
    <source>
        <dbReference type="EMBL" id="MCF1749997.1"/>
    </source>
</evidence>
<evidence type="ECO:0000259" key="1">
    <source>
        <dbReference type="Pfam" id="PF04945"/>
    </source>
</evidence>
<organism evidence="2 3">
    <name type="scientific">Mariniradius sediminis</name>
    <dbReference type="NCBI Taxonomy" id="2909237"/>
    <lineage>
        <taxon>Bacteria</taxon>
        <taxon>Pseudomonadati</taxon>
        <taxon>Bacteroidota</taxon>
        <taxon>Cytophagia</taxon>
        <taxon>Cytophagales</taxon>
        <taxon>Cyclobacteriaceae</taxon>
        <taxon>Mariniradius</taxon>
    </lineage>
</organism>
<accession>A0ABS9BRA5</accession>
<reference evidence="2 3" key="1">
    <citation type="submission" date="2022-01" db="EMBL/GenBank/DDBJ databases">
        <title>Mariniradius saccharolyticus sp. nov., isolated from sediment of a river.</title>
        <authorList>
            <person name="Liu H."/>
        </authorList>
    </citation>
    <scope>NUCLEOTIDE SEQUENCE [LARGE SCALE GENOMIC DNA]</scope>
    <source>
        <strain evidence="2 3">RY-2</strain>
    </source>
</reference>
<feature type="domain" description="YHS" evidence="1">
    <location>
        <begin position="48"/>
        <end position="93"/>
    </location>
</feature>
<evidence type="ECO:0000313" key="3">
    <source>
        <dbReference type="Proteomes" id="UP001201449"/>
    </source>
</evidence>
<sequence length="156" mass="17563">MRYTIGFRLWKVLALVFLATALFVQCTLGQEGEVFAPGNKAIRGYDPVAYFSEKKPVLGNEKFKFKHMGVDWYFSTQKNLDLFKSDPGKYMPQYGGYCAFGMAGGYKASVSPDAWTIVGGKLYLNYSKKVQADWSKDIPGMIKKADQNWPKVKGSK</sequence>
<comment type="caution">
    <text evidence="2">The sequence shown here is derived from an EMBL/GenBank/DDBJ whole genome shotgun (WGS) entry which is preliminary data.</text>
</comment>
<name>A0ABS9BRA5_9BACT</name>
<dbReference type="RefSeq" id="WP_234860140.1">
    <property type="nucleotide sequence ID" value="NZ_JAKEVZ010000002.1"/>
</dbReference>